<dbReference type="GO" id="GO:0005615">
    <property type="term" value="C:extracellular space"/>
    <property type="evidence" value="ECO:0007669"/>
    <property type="project" value="TreeGrafter"/>
</dbReference>
<gene>
    <name evidence="6" type="primary">LOC107265922</name>
</gene>
<proteinExistence type="predicted"/>
<dbReference type="Pfam" id="PF00379">
    <property type="entry name" value="Chitin_bind_4"/>
    <property type="match status" value="1"/>
</dbReference>
<organism evidence="5 6">
    <name type="scientific">Cephus cinctus</name>
    <name type="common">Wheat stem sawfly</name>
    <dbReference type="NCBI Taxonomy" id="211228"/>
    <lineage>
        <taxon>Eukaryota</taxon>
        <taxon>Metazoa</taxon>
        <taxon>Ecdysozoa</taxon>
        <taxon>Arthropoda</taxon>
        <taxon>Hexapoda</taxon>
        <taxon>Insecta</taxon>
        <taxon>Pterygota</taxon>
        <taxon>Neoptera</taxon>
        <taxon>Endopterygota</taxon>
        <taxon>Hymenoptera</taxon>
        <taxon>Cephoidea</taxon>
        <taxon>Cephidae</taxon>
        <taxon>Cephus</taxon>
    </lineage>
</organism>
<evidence type="ECO:0000313" key="5">
    <source>
        <dbReference type="Proteomes" id="UP000694920"/>
    </source>
</evidence>
<dbReference type="Proteomes" id="UP000694920">
    <property type="component" value="Unplaced"/>
</dbReference>
<dbReference type="InterPro" id="IPR000618">
    <property type="entry name" value="Insect_cuticle"/>
</dbReference>
<feature type="signal peptide" evidence="4">
    <location>
        <begin position="1"/>
        <end position="18"/>
    </location>
</feature>
<dbReference type="GO" id="GO:0031012">
    <property type="term" value="C:extracellular matrix"/>
    <property type="evidence" value="ECO:0007669"/>
    <property type="project" value="TreeGrafter"/>
</dbReference>
<dbReference type="PANTHER" id="PTHR12236">
    <property type="entry name" value="STRUCTURAL CONTITUENT OF CUTICLE"/>
    <property type="match status" value="1"/>
</dbReference>
<dbReference type="InterPro" id="IPR051217">
    <property type="entry name" value="Insect_Cuticle_Struc_Prot"/>
</dbReference>
<evidence type="ECO:0000313" key="6">
    <source>
        <dbReference type="RefSeq" id="XP_015591335.1"/>
    </source>
</evidence>
<dbReference type="KEGG" id="ccin:107265922"/>
<dbReference type="RefSeq" id="XP_015591335.1">
    <property type="nucleotide sequence ID" value="XM_015735849.2"/>
</dbReference>
<evidence type="ECO:0000256" key="3">
    <source>
        <dbReference type="SAM" id="MobiDB-lite"/>
    </source>
</evidence>
<keyword evidence="1 2" id="KW-0193">Cuticle</keyword>
<feature type="region of interest" description="Disordered" evidence="3">
    <location>
        <begin position="120"/>
        <end position="141"/>
    </location>
</feature>
<dbReference type="PANTHER" id="PTHR12236:SF95">
    <property type="entry name" value="CUTICULAR PROTEIN 76BD, ISOFORM C-RELATED"/>
    <property type="match status" value="1"/>
</dbReference>
<evidence type="ECO:0000256" key="1">
    <source>
        <dbReference type="ARBA" id="ARBA00022460"/>
    </source>
</evidence>
<feature type="chain" id="PRO_5042528840" evidence="4">
    <location>
        <begin position="19"/>
        <end position="462"/>
    </location>
</feature>
<dbReference type="GO" id="GO:0042302">
    <property type="term" value="F:structural constituent of cuticle"/>
    <property type="evidence" value="ECO:0007669"/>
    <property type="project" value="UniProtKB-UniRule"/>
</dbReference>
<dbReference type="PROSITE" id="PS51155">
    <property type="entry name" value="CHIT_BIND_RR_2"/>
    <property type="match status" value="1"/>
</dbReference>
<evidence type="ECO:0000256" key="2">
    <source>
        <dbReference type="PROSITE-ProRule" id="PRU00497"/>
    </source>
</evidence>
<accession>A0AAJ7FGZ0</accession>
<evidence type="ECO:0000256" key="4">
    <source>
        <dbReference type="SAM" id="SignalP"/>
    </source>
</evidence>
<dbReference type="GeneID" id="107265922"/>
<dbReference type="AlphaFoldDB" id="A0AAJ7FGZ0"/>
<keyword evidence="5" id="KW-1185">Reference proteome</keyword>
<name>A0AAJ7FGZ0_CEPCN</name>
<reference evidence="6" key="1">
    <citation type="submission" date="2025-08" db="UniProtKB">
        <authorList>
            <consortium name="RefSeq"/>
        </authorList>
    </citation>
    <scope>IDENTIFICATION</scope>
</reference>
<feature type="compositionally biased region" description="Basic and acidic residues" evidence="3">
    <location>
        <begin position="120"/>
        <end position="132"/>
    </location>
</feature>
<protein>
    <submittedName>
        <fullName evidence="6">Uncharacterized protein LOC107265922</fullName>
    </submittedName>
</protein>
<keyword evidence="4" id="KW-0732">Signal</keyword>
<sequence length="462" mass="52502">MLFPNILFLGLLCSFSRGHVSILPIPKDFVGHGTQYRFQYFVRDELGDYKTQEEAGDGDSVRGSYAVEEPDGDLRIVQYTTDLGRGFKAHIKVDRVGRSASKLQEIDIPASEIKKLIADNRKKVQEEPEKPKSKGYVLGPPKTMSDIIMEQAAAIREIISKEIETEQKEEQLESENTLSEINKKNANPVTDCSHLQIEPSKLFDMEQESQSTLETVQDESTEKFNTEIVEKIVTKNIESTIISTEENKSSKNKNTTSSDFNFENVEENTMSQDSEFTSTFLPELTETGSPQTKDLMTAKSVDFSSMLYVHDAEEREKSNLQSLTSQQQSGREILLMTPSPALAGPLLGGPARNVNSRNRIMLYKPAERKLNHIINPSFSQDIVRGPKNQKELSILRVMNLNKNYHGKNHEERSLRSDKDEDRIVLYSPLQQSDQQSHRKARYFSVPYSVIRPYIMTMDEETS</sequence>